<proteinExistence type="predicted"/>
<sequence>MPSPWTAYPSTIEVHATISFSAILSKHLRAKSMLPHFAYMLRTEVPSAVSSEPPASRVLFLIKYP</sequence>
<accession>A0A4S8J7T1</accession>
<gene>
    <name evidence="1" type="ORF">C4D60_Mb03t05550</name>
</gene>
<reference evidence="1 2" key="1">
    <citation type="journal article" date="2019" name="Nat. Plants">
        <title>Genome sequencing of Musa balbisiana reveals subgenome evolution and function divergence in polyploid bananas.</title>
        <authorList>
            <person name="Yao X."/>
        </authorList>
    </citation>
    <scope>NUCLEOTIDE SEQUENCE [LARGE SCALE GENOMIC DNA]</scope>
    <source>
        <strain evidence="2">cv. DH-PKW</strain>
        <tissue evidence="1">Leaves</tissue>
    </source>
</reference>
<evidence type="ECO:0000313" key="2">
    <source>
        <dbReference type="Proteomes" id="UP000317650"/>
    </source>
</evidence>
<evidence type="ECO:0000313" key="1">
    <source>
        <dbReference type="EMBL" id="THU57630.1"/>
    </source>
</evidence>
<comment type="caution">
    <text evidence="1">The sequence shown here is derived from an EMBL/GenBank/DDBJ whole genome shotgun (WGS) entry which is preliminary data.</text>
</comment>
<dbReference type="Proteomes" id="UP000317650">
    <property type="component" value="Chromosome 3"/>
</dbReference>
<protein>
    <submittedName>
        <fullName evidence="1">Uncharacterized protein</fullName>
    </submittedName>
</protein>
<keyword evidence="2" id="KW-1185">Reference proteome</keyword>
<dbReference type="EMBL" id="PYDT01000006">
    <property type="protein sequence ID" value="THU57630.1"/>
    <property type="molecule type" value="Genomic_DNA"/>
</dbReference>
<organism evidence="1 2">
    <name type="scientific">Musa balbisiana</name>
    <name type="common">Banana</name>
    <dbReference type="NCBI Taxonomy" id="52838"/>
    <lineage>
        <taxon>Eukaryota</taxon>
        <taxon>Viridiplantae</taxon>
        <taxon>Streptophyta</taxon>
        <taxon>Embryophyta</taxon>
        <taxon>Tracheophyta</taxon>
        <taxon>Spermatophyta</taxon>
        <taxon>Magnoliopsida</taxon>
        <taxon>Liliopsida</taxon>
        <taxon>Zingiberales</taxon>
        <taxon>Musaceae</taxon>
        <taxon>Musa</taxon>
    </lineage>
</organism>
<dbReference type="AlphaFoldDB" id="A0A4S8J7T1"/>
<name>A0A4S8J7T1_MUSBA</name>